<keyword evidence="2" id="KW-1185">Reference proteome</keyword>
<dbReference type="RefSeq" id="WP_210102369.1">
    <property type="nucleotide sequence ID" value="NZ_BAABLK010000071.1"/>
</dbReference>
<dbReference type="EMBL" id="BAABLK010000071">
    <property type="protein sequence ID" value="GAA5228509.1"/>
    <property type="molecule type" value="Genomic_DNA"/>
</dbReference>
<evidence type="ECO:0000313" key="1">
    <source>
        <dbReference type="EMBL" id="GAA5228509.1"/>
    </source>
</evidence>
<organism evidence="1 2">
    <name type="scientific">Paeniglutamicibacter antarcticus</name>
    <dbReference type="NCBI Taxonomy" id="494023"/>
    <lineage>
        <taxon>Bacteria</taxon>
        <taxon>Bacillati</taxon>
        <taxon>Actinomycetota</taxon>
        <taxon>Actinomycetes</taxon>
        <taxon>Micrococcales</taxon>
        <taxon>Micrococcaceae</taxon>
        <taxon>Paeniglutamicibacter</taxon>
    </lineage>
</organism>
<evidence type="ECO:0000313" key="2">
    <source>
        <dbReference type="Proteomes" id="UP001501257"/>
    </source>
</evidence>
<sequence>MDSINQLIVQAEALGEYAADRLHGLSARIIVVPERNAHHPGYDTGDLVLQAYRSYGVEVVRSIL</sequence>
<protein>
    <submittedName>
        <fullName evidence="1">Uncharacterized protein</fullName>
    </submittedName>
</protein>
<dbReference type="Proteomes" id="UP001501257">
    <property type="component" value="Unassembled WGS sequence"/>
</dbReference>
<accession>A0ABP9TP48</accession>
<name>A0ABP9TP48_9MICC</name>
<reference evidence="2" key="1">
    <citation type="journal article" date="2019" name="Int. J. Syst. Evol. Microbiol.">
        <title>The Global Catalogue of Microorganisms (GCM) 10K type strain sequencing project: providing services to taxonomists for standard genome sequencing and annotation.</title>
        <authorList>
            <consortium name="The Broad Institute Genomics Platform"/>
            <consortium name="The Broad Institute Genome Sequencing Center for Infectious Disease"/>
            <person name="Wu L."/>
            <person name="Ma J."/>
        </authorList>
    </citation>
    <scope>NUCLEOTIDE SEQUENCE [LARGE SCALE GENOMIC DNA]</scope>
    <source>
        <strain evidence="2">JCM 18952</strain>
    </source>
</reference>
<comment type="caution">
    <text evidence="1">The sequence shown here is derived from an EMBL/GenBank/DDBJ whole genome shotgun (WGS) entry which is preliminary data.</text>
</comment>
<gene>
    <name evidence="1" type="ORF">GCM10025778_30470</name>
</gene>
<proteinExistence type="predicted"/>